<comment type="subcellular location">
    <subcellularLocation>
        <location evidence="1">Cell membrane</location>
        <topology evidence="1">Multi-pass membrane protein</topology>
    </subcellularLocation>
    <subcellularLocation>
        <location evidence="2">Golgi apparatus membrane</location>
        <topology evidence="2">Multi-pass membrane protein</topology>
    </subcellularLocation>
</comment>
<dbReference type="GeneID" id="107272635"/>
<keyword evidence="13" id="KW-1185">Reference proteome</keyword>
<dbReference type="FunFam" id="1.20.1280.290:FF:000004">
    <property type="entry name" value="Sugar transporter SWEET"/>
    <property type="match status" value="1"/>
</dbReference>
<keyword evidence="9 12" id="KW-1133">Transmembrane helix</keyword>
<protein>
    <recommendedName>
        <fullName evidence="12">Sugar transporter SWEET</fullName>
    </recommendedName>
</protein>
<keyword evidence="7 12" id="KW-0812">Transmembrane</keyword>
<evidence type="ECO:0000313" key="13">
    <source>
        <dbReference type="Proteomes" id="UP000694920"/>
    </source>
</evidence>
<keyword evidence="8" id="KW-0677">Repeat</keyword>
<evidence type="ECO:0000256" key="6">
    <source>
        <dbReference type="ARBA" id="ARBA00022597"/>
    </source>
</evidence>
<dbReference type="GO" id="GO:0051119">
    <property type="term" value="F:sugar transmembrane transporter activity"/>
    <property type="evidence" value="ECO:0007669"/>
    <property type="project" value="InterPro"/>
</dbReference>
<evidence type="ECO:0000256" key="1">
    <source>
        <dbReference type="ARBA" id="ARBA00004651"/>
    </source>
</evidence>
<evidence type="ECO:0000256" key="9">
    <source>
        <dbReference type="ARBA" id="ARBA00022989"/>
    </source>
</evidence>
<keyword evidence="10" id="KW-0333">Golgi apparatus</keyword>
<evidence type="ECO:0000256" key="11">
    <source>
        <dbReference type="ARBA" id="ARBA00023136"/>
    </source>
</evidence>
<keyword evidence="6 12" id="KW-0762">Sugar transport</keyword>
<evidence type="ECO:0000256" key="5">
    <source>
        <dbReference type="ARBA" id="ARBA00022475"/>
    </source>
</evidence>
<dbReference type="RefSeq" id="XP_015605457.1">
    <property type="nucleotide sequence ID" value="XM_015749971.2"/>
</dbReference>
<proteinExistence type="inferred from homology"/>
<gene>
    <name evidence="14" type="primary">LOC107272635</name>
</gene>
<feature type="transmembrane region" description="Helical" evidence="12">
    <location>
        <begin position="126"/>
        <end position="145"/>
    </location>
</feature>
<organism evidence="13 14">
    <name type="scientific">Cephus cinctus</name>
    <name type="common">Wheat stem sawfly</name>
    <dbReference type="NCBI Taxonomy" id="211228"/>
    <lineage>
        <taxon>Eukaryota</taxon>
        <taxon>Metazoa</taxon>
        <taxon>Ecdysozoa</taxon>
        <taxon>Arthropoda</taxon>
        <taxon>Hexapoda</taxon>
        <taxon>Insecta</taxon>
        <taxon>Pterygota</taxon>
        <taxon>Neoptera</taxon>
        <taxon>Endopterygota</taxon>
        <taxon>Hymenoptera</taxon>
        <taxon>Cephoidea</taxon>
        <taxon>Cephidae</taxon>
        <taxon>Cephus</taxon>
    </lineage>
</organism>
<accession>A0AAJ7CAV5</accession>
<feature type="transmembrane region" description="Helical" evidence="12">
    <location>
        <begin position="96"/>
        <end position="114"/>
    </location>
</feature>
<dbReference type="KEGG" id="ccin:107272635"/>
<name>A0AAJ7CAV5_CEPCN</name>
<comment type="function">
    <text evidence="12">Mediates sugar transport across membranes.</text>
</comment>
<evidence type="ECO:0000313" key="14">
    <source>
        <dbReference type="RefSeq" id="XP_015605457.1"/>
    </source>
</evidence>
<dbReference type="AlphaFoldDB" id="A0AAJ7CAV5"/>
<evidence type="ECO:0000256" key="7">
    <source>
        <dbReference type="ARBA" id="ARBA00022692"/>
    </source>
</evidence>
<evidence type="ECO:0000256" key="2">
    <source>
        <dbReference type="ARBA" id="ARBA00004653"/>
    </source>
</evidence>
<evidence type="ECO:0000256" key="12">
    <source>
        <dbReference type="RuleBase" id="RU910715"/>
    </source>
</evidence>
<comment type="similarity">
    <text evidence="3 12">Belongs to the SWEET sugar transporter family.</text>
</comment>
<feature type="transmembrane region" description="Helical" evidence="12">
    <location>
        <begin position="44"/>
        <end position="63"/>
    </location>
</feature>
<feature type="transmembrane region" description="Helical" evidence="12">
    <location>
        <begin position="184"/>
        <end position="205"/>
    </location>
</feature>
<dbReference type="GO" id="GO:0000139">
    <property type="term" value="C:Golgi membrane"/>
    <property type="evidence" value="ECO:0007669"/>
    <property type="project" value="UniProtKB-SubCell"/>
</dbReference>
<dbReference type="InterPro" id="IPR004316">
    <property type="entry name" value="SWEET_rpt"/>
</dbReference>
<evidence type="ECO:0000256" key="4">
    <source>
        <dbReference type="ARBA" id="ARBA00022448"/>
    </source>
</evidence>
<dbReference type="Pfam" id="PF03083">
    <property type="entry name" value="MtN3_slv"/>
    <property type="match status" value="2"/>
</dbReference>
<sequence>MVLEDYKEIVGTCASISTIGQMFAGTLICRDIYKKGSAKGFDPMPFLGGTGMSILMLQYALILGDSAMIVVNVFGLLINLGYIIFYMLYAPEKGDVLALIGKAVAFVAIFIGYAQWEHKDNIEFRFGIIITVLLFLLIASPLFHLGEIMRTKSTASLPFPLIFMGTLVTFQWLLYGLIIDNGFIIFQNAVGFTLSAAQLSLFVIYPSKATDSIKEEDKKK</sequence>
<evidence type="ECO:0000256" key="8">
    <source>
        <dbReference type="ARBA" id="ARBA00022737"/>
    </source>
</evidence>
<reference evidence="14" key="1">
    <citation type="submission" date="2025-08" db="UniProtKB">
        <authorList>
            <consortium name="RefSeq"/>
        </authorList>
    </citation>
    <scope>IDENTIFICATION</scope>
</reference>
<keyword evidence="4 12" id="KW-0813">Transport</keyword>
<evidence type="ECO:0000256" key="10">
    <source>
        <dbReference type="ARBA" id="ARBA00023034"/>
    </source>
</evidence>
<keyword evidence="5" id="KW-1003">Cell membrane</keyword>
<dbReference type="GO" id="GO:0005886">
    <property type="term" value="C:plasma membrane"/>
    <property type="evidence" value="ECO:0007669"/>
    <property type="project" value="UniProtKB-SubCell"/>
</dbReference>
<comment type="caution">
    <text evidence="12">Lacks conserved residue(s) required for the propagation of feature annotation.</text>
</comment>
<dbReference type="Proteomes" id="UP000694920">
    <property type="component" value="Unplaced"/>
</dbReference>
<evidence type="ECO:0000256" key="3">
    <source>
        <dbReference type="ARBA" id="ARBA00007809"/>
    </source>
</evidence>
<dbReference type="PANTHER" id="PTHR10791">
    <property type="entry name" value="RAG1-ACTIVATING PROTEIN 1"/>
    <property type="match status" value="1"/>
</dbReference>
<feature type="transmembrane region" description="Helical" evidence="12">
    <location>
        <begin position="69"/>
        <end position="89"/>
    </location>
</feature>
<dbReference type="InterPro" id="IPR047664">
    <property type="entry name" value="SWEET"/>
</dbReference>
<dbReference type="Gene3D" id="1.20.1280.290">
    <property type="match status" value="2"/>
</dbReference>
<dbReference type="PANTHER" id="PTHR10791:SF5">
    <property type="entry name" value="SUGAR TRANSPORTER SWEET"/>
    <property type="match status" value="1"/>
</dbReference>
<feature type="transmembrane region" description="Helical" evidence="12">
    <location>
        <begin position="157"/>
        <end position="178"/>
    </location>
</feature>
<keyword evidence="11 12" id="KW-0472">Membrane</keyword>